<protein>
    <recommendedName>
        <fullName evidence="1">Glutamine amidotransferase domain-containing protein</fullName>
    </recommendedName>
</protein>
<feature type="domain" description="Glutamine amidotransferase" evidence="1">
    <location>
        <begin position="87"/>
        <end position="203"/>
    </location>
</feature>
<evidence type="ECO:0000313" key="2">
    <source>
        <dbReference type="EMBL" id="OGG84628.1"/>
    </source>
</evidence>
<reference evidence="2 3" key="1">
    <citation type="journal article" date="2016" name="Nat. Commun.">
        <title>Thousands of microbial genomes shed light on interconnected biogeochemical processes in an aquifer system.</title>
        <authorList>
            <person name="Anantharaman K."/>
            <person name="Brown C.T."/>
            <person name="Hug L.A."/>
            <person name="Sharon I."/>
            <person name="Castelle C.J."/>
            <person name="Probst A.J."/>
            <person name="Thomas B.C."/>
            <person name="Singh A."/>
            <person name="Wilkins M.J."/>
            <person name="Karaoz U."/>
            <person name="Brodie E.L."/>
            <person name="Williams K.H."/>
            <person name="Hubbard S.S."/>
            <person name="Banfield J.F."/>
        </authorList>
    </citation>
    <scope>NUCLEOTIDE SEQUENCE [LARGE SCALE GENOMIC DNA]</scope>
</reference>
<dbReference type="PROSITE" id="PS51273">
    <property type="entry name" value="GATASE_TYPE_1"/>
    <property type="match status" value="1"/>
</dbReference>
<organism evidence="2 3">
    <name type="scientific">Candidatus Kaiserbacteria bacterium RIFCSPLOWO2_12_FULL_45_26</name>
    <dbReference type="NCBI Taxonomy" id="1798525"/>
    <lineage>
        <taxon>Bacteria</taxon>
        <taxon>Candidatus Kaiseribacteriota</taxon>
    </lineage>
</organism>
<dbReference type="Proteomes" id="UP000177325">
    <property type="component" value="Unassembled WGS sequence"/>
</dbReference>
<dbReference type="GO" id="GO:0005829">
    <property type="term" value="C:cytosol"/>
    <property type="evidence" value="ECO:0007669"/>
    <property type="project" value="TreeGrafter"/>
</dbReference>
<accession>A0A1F6FFJ4</accession>
<dbReference type="Pfam" id="PF00117">
    <property type="entry name" value="GATase"/>
    <property type="match status" value="1"/>
</dbReference>
<dbReference type="SUPFAM" id="SSF52317">
    <property type="entry name" value="Class I glutamine amidotransferase-like"/>
    <property type="match status" value="1"/>
</dbReference>
<dbReference type="AlphaFoldDB" id="A0A1F6FFJ4"/>
<dbReference type="Gene3D" id="3.40.50.880">
    <property type="match status" value="1"/>
</dbReference>
<dbReference type="PANTHER" id="PTHR42695:SF5">
    <property type="entry name" value="GLUTAMINE AMIDOTRANSFERASE YLR126C-RELATED"/>
    <property type="match status" value="1"/>
</dbReference>
<proteinExistence type="predicted"/>
<dbReference type="STRING" id="1798525.A3G90_00895"/>
<dbReference type="EMBL" id="MFMM01000001">
    <property type="protein sequence ID" value="OGG84628.1"/>
    <property type="molecule type" value="Genomic_DNA"/>
</dbReference>
<dbReference type="InterPro" id="IPR017926">
    <property type="entry name" value="GATASE"/>
</dbReference>
<dbReference type="InterPro" id="IPR044992">
    <property type="entry name" value="ChyE-like"/>
</dbReference>
<evidence type="ECO:0000259" key="1">
    <source>
        <dbReference type="Pfam" id="PF00117"/>
    </source>
</evidence>
<name>A0A1F6FFJ4_9BACT</name>
<sequence>MKPKILLVQFRINPIAIEQERASIEREVGETCEVGFVSALDKAVDWNFPEVLLEGYEGVILGGSGDLDFDGGRPVDDEVRRISYELVGQLHPFFTYLFDNDIPTLGICYGHQILGAFAGAQVHSDIVQKKVKSHEVKLIVNKNNYFLFTDLPDSFYAYYGHKDVLDRVPEGAVLLMNGGECCQVSALQYRNNIYTVQFHPELNFGDMLLRVKSSKGYLPEGVTVEEIFKDDPQSNVILRNFGRFVASRAN</sequence>
<dbReference type="PANTHER" id="PTHR42695">
    <property type="entry name" value="GLUTAMINE AMIDOTRANSFERASE YLR126C-RELATED"/>
    <property type="match status" value="1"/>
</dbReference>
<evidence type="ECO:0000313" key="3">
    <source>
        <dbReference type="Proteomes" id="UP000177325"/>
    </source>
</evidence>
<gene>
    <name evidence="2" type="ORF">A3G90_00895</name>
</gene>
<comment type="caution">
    <text evidence="2">The sequence shown here is derived from an EMBL/GenBank/DDBJ whole genome shotgun (WGS) entry which is preliminary data.</text>
</comment>
<dbReference type="InterPro" id="IPR029062">
    <property type="entry name" value="Class_I_gatase-like"/>
</dbReference>